<dbReference type="InterPro" id="IPR009003">
    <property type="entry name" value="Peptidase_S1_PA"/>
</dbReference>
<dbReference type="Gene3D" id="3.30.70.960">
    <property type="entry name" value="SEA domain"/>
    <property type="match status" value="1"/>
</dbReference>
<keyword evidence="23" id="KW-1185">Reference proteome</keyword>
<dbReference type="PROSITE" id="PS50060">
    <property type="entry name" value="MAM_2"/>
    <property type="match status" value="1"/>
</dbReference>
<dbReference type="InterPro" id="IPR035914">
    <property type="entry name" value="Sperma_CUB_dom_sf"/>
</dbReference>
<dbReference type="Pfam" id="PF00431">
    <property type="entry name" value="CUB"/>
    <property type="match status" value="2"/>
</dbReference>
<dbReference type="Gene3D" id="2.60.120.200">
    <property type="match status" value="1"/>
</dbReference>
<evidence type="ECO:0000256" key="4">
    <source>
        <dbReference type="ARBA" id="ARBA00022692"/>
    </source>
</evidence>
<evidence type="ECO:0000313" key="21">
    <source>
        <dbReference type="EMBL" id="KAG0122924.1"/>
    </source>
</evidence>
<dbReference type="PANTHER" id="PTHR24252">
    <property type="entry name" value="ACROSIN-RELATED"/>
    <property type="match status" value="1"/>
</dbReference>
<keyword evidence="4 15" id="KW-0812">Transmembrane</keyword>
<dbReference type="PROSITE" id="PS01180">
    <property type="entry name" value="CUB"/>
    <property type="match status" value="2"/>
</dbReference>
<dbReference type="InterPro" id="IPR018114">
    <property type="entry name" value="TRYPSIN_HIS"/>
</dbReference>
<feature type="transmembrane region" description="Helical" evidence="15">
    <location>
        <begin position="601"/>
        <end position="623"/>
    </location>
</feature>
<dbReference type="SUPFAM" id="SSF49854">
    <property type="entry name" value="Spermadhesin, CUB domain"/>
    <property type="match status" value="2"/>
</dbReference>
<evidence type="ECO:0000256" key="11">
    <source>
        <dbReference type="ARBA" id="ARBA00023157"/>
    </source>
</evidence>
<dbReference type="PRINTS" id="PR00722">
    <property type="entry name" value="CHYMOTRYPSIN"/>
</dbReference>
<accession>A0A835TXN5</accession>
<dbReference type="PANTHER" id="PTHR24252:SF16">
    <property type="entry name" value="TRANSMEMBRANE SERINE PROTEASE 15"/>
    <property type="match status" value="1"/>
</dbReference>
<evidence type="ECO:0000259" key="16">
    <source>
        <dbReference type="PROSITE" id="PS01180"/>
    </source>
</evidence>
<dbReference type="FunFam" id="2.40.10.10:FF:000003">
    <property type="entry name" value="Transmembrane serine protease 3"/>
    <property type="match status" value="1"/>
</dbReference>
<dbReference type="Gene3D" id="3.10.250.10">
    <property type="entry name" value="SRCR-like domain"/>
    <property type="match status" value="1"/>
</dbReference>
<dbReference type="SUPFAM" id="SSF50494">
    <property type="entry name" value="Trypsin-like serine proteases"/>
    <property type="match status" value="1"/>
</dbReference>
<dbReference type="SUPFAM" id="SSF49899">
    <property type="entry name" value="Concanavalin A-like lectins/glucanases"/>
    <property type="match status" value="1"/>
</dbReference>
<evidence type="ECO:0000313" key="23">
    <source>
        <dbReference type="Proteomes" id="UP000618051"/>
    </source>
</evidence>
<dbReference type="EMBL" id="JADDUC020000002">
    <property type="protein sequence ID" value="KAI1242384.1"/>
    <property type="molecule type" value="Genomic_DNA"/>
</dbReference>
<dbReference type="SUPFAM" id="SSF56487">
    <property type="entry name" value="SRCR-like"/>
    <property type="match status" value="1"/>
</dbReference>
<name>A0A835TXN5_9PASS</name>
<dbReference type="CDD" id="cd00112">
    <property type="entry name" value="LDLa"/>
    <property type="match status" value="1"/>
</dbReference>
<dbReference type="Gene3D" id="2.40.10.10">
    <property type="entry name" value="Trypsin-like serine proteases"/>
    <property type="match status" value="2"/>
</dbReference>
<feature type="domain" description="SEA" evidence="17">
    <location>
        <begin position="636"/>
        <end position="762"/>
    </location>
</feature>
<proteinExistence type="inferred from homology"/>
<evidence type="ECO:0000259" key="18">
    <source>
        <dbReference type="PROSITE" id="PS50060"/>
    </source>
</evidence>
<dbReference type="PROSITE" id="PS01209">
    <property type="entry name" value="LDLRA_1"/>
    <property type="match status" value="1"/>
</dbReference>
<dbReference type="PROSITE" id="PS50068">
    <property type="entry name" value="LDLRA_2"/>
    <property type="match status" value="1"/>
</dbReference>
<dbReference type="PROSITE" id="PS00420">
    <property type="entry name" value="SRCR_1"/>
    <property type="match status" value="1"/>
</dbReference>
<evidence type="ECO:0000256" key="10">
    <source>
        <dbReference type="ARBA" id="ARBA00023136"/>
    </source>
</evidence>
<dbReference type="Proteomes" id="UP000618051">
    <property type="component" value="Unassembled WGS sequence"/>
</dbReference>
<dbReference type="SUPFAM" id="SSF82671">
    <property type="entry name" value="SEA domain"/>
    <property type="match status" value="1"/>
</dbReference>
<evidence type="ECO:0000256" key="5">
    <source>
        <dbReference type="ARBA" id="ARBA00022737"/>
    </source>
</evidence>
<dbReference type="InterPro" id="IPR001190">
    <property type="entry name" value="SRCR"/>
</dbReference>
<dbReference type="SMART" id="SM00042">
    <property type="entry name" value="CUB"/>
    <property type="match status" value="2"/>
</dbReference>
<dbReference type="PROSITE" id="PS50287">
    <property type="entry name" value="SRCR_2"/>
    <property type="match status" value="1"/>
</dbReference>
<keyword evidence="12" id="KW-0325">Glycoprotein</keyword>
<dbReference type="Pfam" id="PF15494">
    <property type="entry name" value="SRCR_2"/>
    <property type="match status" value="1"/>
</dbReference>
<evidence type="ECO:0000256" key="1">
    <source>
        <dbReference type="ARBA" id="ARBA00004606"/>
    </source>
</evidence>
<evidence type="ECO:0000259" key="20">
    <source>
        <dbReference type="PROSITE" id="PS50287"/>
    </source>
</evidence>
<keyword evidence="3 14" id="KW-0645">Protease</keyword>
<reference evidence="22" key="3">
    <citation type="submission" date="2022-01" db="EMBL/GenBank/DDBJ databases">
        <authorList>
            <person name="Rubenstein D.R."/>
        </authorList>
    </citation>
    <scope>NUCLEOTIDE SEQUENCE</scope>
    <source>
        <strain evidence="22">SS15</strain>
        <tissue evidence="22">Liver</tissue>
    </source>
</reference>
<dbReference type="InterPro" id="IPR000998">
    <property type="entry name" value="MAM_dom"/>
</dbReference>
<comment type="subcellular location">
    <subcellularLocation>
        <location evidence="1">Membrane</location>
        <topology evidence="1">Single-pass type II membrane protein</topology>
    </subcellularLocation>
</comment>
<dbReference type="Pfam" id="PF01390">
    <property type="entry name" value="SEA"/>
    <property type="match status" value="1"/>
</dbReference>
<dbReference type="InterPro" id="IPR023415">
    <property type="entry name" value="LDLR_class-A_CS"/>
</dbReference>
<organism evidence="21">
    <name type="scientific">Lamprotornis superbus</name>
    <dbReference type="NCBI Taxonomy" id="245042"/>
    <lineage>
        <taxon>Eukaryota</taxon>
        <taxon>Metazoa</taxon>
        <taxon>Chordata</taxon>
        <taxon>Craniata</taxon>
        <taxon>Vertebrata</taxon>
        <taxon>Euteleostomi</taxon>
        <taxon>Archelosauria</taxon>
        <taxon>Archosauria</taxon>
        <taxon>Dinosauria</taxon>
        <taxon>Saurischia</taxon>
        <taxon>Theropoda</taxon>
        <taxon>Coelurosauria</taxon>
        <taxon>Aves</taxon>
        <taxon>Neognathae</taxon>
        <taxon>Neoaves</taxon>
        <taxon>Telluraves</taxon>
        <taxon>Australaves</taxon>
        <taxon>Passeriformes</taxon>
        <taxon>Sturnidae</taxon>
        <taxon>Lamprotornis</taxon>
    </lineage>
</organism>
<dbReference type="InterPro" id="IPR036364">
    <property type="entry name" value="SEA_dom_sf"/>
</dbReference>
<dbReference type="GO" id="GO:0004252">
    <property type="term" value="F:serine-type endopeptidase activity"/>
    <property type="evidence" value="ECO:0007669"/>
    <property type="project" value="InterPro"/>
</dbReference>
<gene>
    <name evidence="22" type="ORF">IHE44_0005922</name>
    <name evidence="21" type="ORF">IHE44_008241</name>
</gene>
<evidence type="ECO:0000259" key="17">
    <source>
        <dbReference type="PROSITE" id="PS50024"/>
    </source>
</evidence>
<dbReference type="FunFam" id="2.60.120.290:FF:000043">
    <property type="entry name" value="Enteropeptidase"/>
    <property type="match status" value="1"/>
</dbReference>
<evidence type="ECO:0000256" key="8">
    <source>
        <dbReference type="ARBA" id="ARBA00022968"/>
    </source>
</evidence>
<comment type="caution">
    <text evidence="21">The sequence shown here is derived from an EMBL/GenBank/DDBJ whole genome shotgun (WGS) entry which is preliminary data.</text>
</comment>
<comment type="similarity">
    <text evidence="2">Belongs to the DMBT1 family.</text>
</comment>
<feature type="domain" description="SRCR" evidence="20">
    <location>
        <begin position="1219"/>
        <end position="1329"/>
    </location>
</feature>
<dbReference type="InterPro" id="IPR000082">
    <property type="entry name" value="SEA_dom"/>
</dbReference>
<sequence length="1560" mass="175759">MYKKIKGIIQYERDSEPLVINRRHDREQQHGALLADTGNQEILKYEEEEKIHVGRVHFTEVQVRQRDKTKKQNKRAIASILNERKIPSWPCPPGKFIYLQKIKSKRLKEESKFWKGGAQLFPTFLYNEPPLRHICQLWSHYIFLKDYNHGYIRLSNSQVLLSGGKSNNARQAYDIQAYDNDQQNMCRIKVLQLLLYAALLPHEQDLLFPILNAVYLKLLSAALSNDYSNVKEVLGVSSTFRLSRTHQQKVFKHLYTLMNSQFQIQSTSSYKLHHILYVMKGCDGVLSYSQRMDTKPHFQPEQTSGMMIKKGDRTQARSSDKTKPISTIEDIFELGISGILLKPSLRCKDQDATARKNPLQTKKPNYTRYVYYSTLMKPENVTISGEKGSRNQSEKTTGFTVLELPSEPVHSFLGEIKTTTNKKHVSDITMGNHVVRVGIKSSRLALIFSMAQLNSQHALSLEEYVNSQHDSDKGSPITKQLIRIKDLSTPLAGDQPHSIYPKCPELSRFTETCLQEEIKIEICVATQSDFIIYDLFFLLDKLDLKDNQQEQIFRIRNSIPENKRFSKFSKLGYPEAEVFETEMKLKKSPDKKYVPLNSYEVFFASLLAIFVCVCVGLIVLSWLSIQELERAEADVNTHGYMGIFKIVSGTSFTPTLQNSSSADFKVLAFDVEKLIQNIFHESDLKHKFGRCEISQFMKSEDDSDRLTTETGVVVILTLYFTQMVTTEKVKNELVLGVTANNPNPSKTLKIDVNSIQVTDPTSLITSSLTPTSGSGLLTTSKSSTTVAECLPPAELCADGVTCINEDFFCDGVLNCPDGSDESEKRCAAVCDGKFMLTGSSGFFHSMNYPNPYNENIVCQWIIVVPQGLSIKLSFTSFETQPYADILSIFEGLGQNKILRASLSGTKLETIYIFSHEATAQFISDYSENYNGFNATYTAFNASELNNYEKINCTFEDGFCFWIQDLDDDSDWERVQGPTFPLMTGPDFDHTFGNLSGFYISTPIGLGFIEERVRILSLPLVPSDLYFMYGSNVYRLRVSISDEDGQEKIIFEREGNYGNNWNYGQVTLNETSDFKVIFDAFKRRGPSDIAMDDIGLTKGKCNENNYVEPTVRPTIATTPLVPTDCGGPVELWEPNTTFSSANFPNNYPNLASCVWYLNAENGKNIQLHFQDFDLENIYDVVEMTVILQTDKSSTGKGFLANFTTGYHLRACTVDEHQCGMRLLNGSLSTEGLVQARIGKSWHLACADDWSGEISDSVCQLLGLGDANMTSAVLFTGDGPFVTITKGSNHSLIFTEREHCLDNLVVHLQCNIQSCGKHLVTQNNGTRIVGGSDARREAWPWIVSLQFNFQPVCGASLVSDEWLVTAAHCVYGRQLKPSLWQAVLGLYDQSDLAQPPAVVQNIDRIIINPHYMKETKDSDIALMHLQQKVEYTDYIQPICLPEKNQQFLPGINCSIAGWGRIGNEGPTSNILQEAEVPLLSNEKCQQWMPKYNITENMLCAGYDMGGIDSCQGDSGGPLTSEDGNKWFLVGVTSFGEGCALPQRPGVYVRVTMFVDWIKNIIY</sequence>
<comment type="caution">
    <text evidence="13">Lacks conserved residue(s) required for the propagation of feature annotation.</text>
</comment>
<reference evidence="22 23" key="2">
    <citation type="journal article" date="2021" name="J. Hered.">
        <title>Feather Gene Expression Elucidates the Developmental Basis of Plumage Iridescence in African Starlings.</title>
        <authorList>
            <person name="Rubenstein D.R."/>
            <person name="Corvelo A."/>
            <person name="MacManes M.D."/>
            <person name="Maia R."/>
            <person name="Narzisi G."/>
            <person name="Rousaki A."/>
            <person name="Vandenabeele P."/>
            <person name="Shawkey M.D."/>
            <person name="Solomon J."/>
        </authorList>
    </citation>
    <scope>NUCLEOTIDE SEQUENCE [LARGE SCALE GENOMIC DNA]</scope>
    <source>
        <strain evidence="22">SS15</strain>
    </source>
</reference>
<evidence type="ECO:0000256" key="6">
    <source>
        <dbReference type="ARBA" id="ARBA00022801"/>
    </source>
</evidence>
<protein>
    <recommendedName>
        <fullName evidence="24">Enteropeptidase</fullName>
    </recommendedName>
</protein>
<keyword evidence="6 14" id="KW-0378">Hydrolase</keyword>
<evidence type="ECO:0000256" key="14">
    <source>
        <dbReference type="RuleBase" id="RU363034"/>
    </source>
</evidence>
<dbReference type="Gene3D" id="2.60.120.290">
    <property type="entry name" value="Spermadhesin, CUB domain"/>
    <property type="match status" value="2"/>
</dbReference>
<dbReference type="InterPro" id="IPR002172">
    <property type="entry name" value="LDrepeatLR_classA_rpt"/>
</dbReference>
<evidence type="ECO:0000256" key="3">
    <source>
        <dbReference type="ARBA" id="ARBA00022670"/>
    </source>
</evidence>
<keyword evidence="8" id="KW-0735">Signal-anchor</keyword>
<feature type="domain" description="CUB" evidence="16">
    <location>
        <begin position="1124"/>
        <end position="1182"/>
    </location>
</feature>
<feature type="disulfide bond" evidence="13">
    <location>
        <begin position="1298"/>
        <end position="1308"/>
    </location>
</feature>
<evidence type="ECO:0000259" key="19">
    <source>
        <dbReference type="PROSITE" id="PS50240"/>
    </source>
</evidence>
<evidence type="ECO:0000313" key="22">
    <source>
        <dbReference type="EMBL" id="KAI1242384.1"/>
    </source>
</evidence>
<dbReference type="EMBL" id="JADDUC010000032">
    <property type="protein sequence ID" value="KAG0122924.1"/>
    <property type="molecule type" value="Genomic_DNA"/>
</dbReference>
<evidence type="ECO:0008006" key="24">
    <source>
        <dbReference type="Google" id="ProtNLM"/>
    </source>
</evidence>
<dbReference type="InterPro" id="IPR013320">
    <property type="entry name" value="ConA-like_dom_sf"/>
</dbReference>
<dbReference type="CDD" id="cd06263">
    <property type="entry name" value="MAM"/>
    <property type="match status" value="1"/>
</dbReference>
<keyword evidence="11 13" id="KW-1015">Disulfide bond</keyword>
<dbReference type="SUPFAM" id="SSF57424">
    <property type="entry name" value="LDL receptor-like module"/>
    <property type="match status" value="1"/>
</dbReference>
<dbReference type="SMART" id="SM00200">
    <property type="entry name" value="SEA"/>
    <property type="match status" value="1"/>
</dbReference>
<dbReference type="PROSITE" id="PS50240">
    <property type="entry name" value="TRYPSIN_DOM"/>
    <property type="match status" value="1"/>
</dbReference>
<dbReference type="GO" id="GO:0006508">
    <property type="term" value="P:proteolysis"/>
    <property type="evidence" value="ECO:0007669"/>
    <property type="project" value="UniProtKB-KW"/>
</dbReference>
<dbReference type="PROSITE" id="PS00134">
    <property type="entry name" value="TRYPSIN_HIS"/>
    <property type="match status" value="1"/>
</dbReference>
<dbReference type="Gene3D" id="4.10.400.10">
    <property type="entry name" value="Low-density Lipoprotein Receptor"/>
    <property type="match status" value="1"/>
</dbReference>
<dbReference type="SMART" id="SM00020">
    <property type="entry name" value="Tryp_SPc"/>
    <property type="match status" value="1"/>
</dbReference>
<dbReference type="OrthoDB" id="425190at2759"/>
<evidence type="ECO:0000256" key="9">
    <source>
        <dbReference type="ARBA" id="ARBA00022989"/>
    </source>
</evidence>
<evidence type="ECO:0000256" key="7">
    <source>
        <dbReference type="ARBA" id="ARBA00022825"/>
    </source>
</evidence>
<dbReference type="Pfam" id="PF00629">
    <property type="entry name" value="MAM"/>
    <property type="match status" value="1"/>
</dbReference>
<dbReference type="SMART" id="SM00192">
    <property type="entry name" value="LDLa"/>
    <property type="match status" value="1"/>
</dbReference>
<keyword evidence="9 15" id="KW-1133">Transmembrane helix</keyword>
<dbReference type="InterPro" id="IPR001254">
    <property type="entry name" value="Trypsin_dom"/>
</dbReference>
<dbReference type="FunFam" id="2.60.120.200:FF:000128">
    <property type="entry name" value="enteropeptidase isoform X2"/>
    <property type="match status" value="1"/>
</dbReference>
<dbReference type="PROSITE" id="PS50024">
    <property type="entry name" value="SEA"/>
    <property type="match status" value="1"/>
</dbReference>
<keyword evidence="5" id="KW-0677">Repeat</keyword>
<dbReference type="Pfam" id="PF00089">
    <property type="entry name" value="Trypsin"/>
    <property type="match status" value="1"/>
</dbReference>
<dbReference type="InterPro" id="IPR033116">
    <property type="entry name" value="TRYPSIN_SER"/>
</dbReference>
<dbReference type="SMART" id="SM00137">
    <property type="entry name" value="MAM"/>
    <property type="match status" value="1"/>
</dbReference>
<dbReference type="InterPro" id="IPR001314">
    <property type="entry name" value="Peptidase_S1A"/>
</dbReference>
<feature type="domain" description="MAM" evidence="18">
    <location>
        <begin position="950"/>
        <end position="1102"/>
    </location>
</feature>
<evidence type="ECO:0000256" key="15">
    <source>
        <dbReference type="SAM" id="Phobius"/>
    </source>
</evidence>
<dbReference type="InterPro" id="IPR043504">
    <property type="entry name" value="Peptidase_S1_PA_chymotrypsin"/>
</dbReference>
<reference evidence="21" key="1">
    <citation type="submission" date="2020-10" db="EMBL/GenBank/DDBJ databases">
        <title>Feather gene expression reveals the developmental basis of iridescence in African starlings.</title>
        <authorList>
            <person name="Rubenstein D.R."/>
        </authorList>
    </citation>
    <scope>NUCLEOTIDE SEQUENCE</scope>
    <source>
        <strain evidence="21">SS15</strain>
        <tissue evidence="21">Liver</tissue>
    </source>
</reference>
<keyword evidence="10 15" id="KW-0472">Membrane</keyword>
<dbReference type="InterPro" id="IPR036055">
    <property type="entry name" value="LDL_receptor-like_sf"/>
</dbReference>
<dbReference type="GO" id="GO:0016020">
    <property type="term" value="C:membrane"/>
    <property type="evidence" value="ECO:0007669"/>
    <property type="project" value="UniProtKB-SubCell"/>
</dbReference>
<evidence type="ECO:0000256" key="2">
    <source>
        <dbReference type="ARBA" id="ARBA00009931"/>
    </source>
</evidence>
<dbReference type="InterPro" id="IPR000859">
    <property type="entry name" value="CUB_dom"/>
</dbReference>
<dbReference type="CDD" id="cd00041">
    <property type="entry name" value="CUB"/>
    <property type="match status" value="2"/>
</dbReference>
<feature type="domain" description="Peptidase S1" evidence="19">
    <location>
        <begin position="1326"/>
        <end position="1560"/>
    </location>
</feature>
<dbReference type="CDD" id="cd00190">
    <property type="entry name" value="Tryp_SPc"/>
    <property type="match status" value="1"/>
</dbReference>
<dbReference type="InterPro" id="IPR036772">
    <property type="entry name" value="SRCR-like_dom_sf"/>
</dbReference>
<evidence type="ECO:0000256" key="12">
    <source>
        <dbReference type="ARBA" id="ARBA00023180"/>
    </source>
</evidence>
<feature type="domain" description="CUB" evidence="16">
    <location>
        <begin position="830"/>
        <end position="939"/>
    </location>
</feature>
<keyword evidence="7 14" id="KW-0720">Serine protease</keyword>
<dbReference type="FunFam" id="3.10.250.10:FF:000029">
    <property type="entry name" value="Enteropeptidase"/>
    <property type="match status" value="1"/>
</dbReference>
<evidence type="ECO:0000256" key="13">
    <source>
        <dbReference type="PROSITE-ProRule" id="PRU00196"/>
    </source>
</evidence>
<dbReference type="PROSITE" id="PS00135">
    <property type="entry name" value="TRYPSIN_SER"/>
    <property type="match status" value="1"/>
</dbReference>
<dbReference type="SMART" id="SM00202">
    <property type="entry name" value="SR"/>
    <property type="match status" value="1"/>
</dbReference>